<protein>
    <submittedName>
        <fullName evidence="3">Biogenesis of lysosome-related organelles complex 1 subunit 3</fullName>
    </submittedName>
</protein>
<feature type="compositionally biased region" description="Acidic residues" evidence="1">
    <location>
        <begin position="40"/>
        <end position="49"/>
    </location>
</feature>
<reference evidence="3" key="1">
    <citation type="submission" date="2024-02" db="UniProtKB">
        <authorList>
            <consortium name="WormBaseParasite"/>
        </authorList>
    </citation>
    <scope>IDENTIFICATION</scope>
</reference>
<evidence type="ECO:0000313" key="2">
    <source>
        <dbReference type="Proteomes" id="UP000887575"/>
    </source>
</evidence>
<organism evidence="2 3">
    <name type="scientific">Mesorhabditis belari</name>
    <dbReference type="NCBI Taxonomy" id="2138241"/>
    <lineage>
        <taxon>Eukaryota</taxon>
        <taxon>Metazoa</taxon>
        <taxon>Ecdysozoa</taxon>
        <taxon>Nematoda</taxon>
        <taxon>Chromadorea</taxon>
        <taxon>Rhabditida</taxon>
        <taxon>Rhabditina</taxon>
        <taxon>Rhabditomorpha</taxon>
        <taxon>Rhabditoidea</taxon>
        <taxon>Rhabditidae</taxon>
        <taxon>Mesorhabditinae</taxon>
        <taxon>Mesorhabditis</taxon>
    </lineage>
</organism>
<keyword evidence="2" id="KW-1185">Reference proteome</keyword>
<accession>A0AAF3J810</accession>
<dbReference type="InterPro" id="IPR017245">
    <property type="entry name" value="BLOC-1_complex_su-3"/>
</dbReference>
<sequence>MSSIVYEGEAPESDDETIFTAHQPNTSKRKPPKPTIYEGEASETDEESEKAEMSKIPEVIKAFDMPVPGKSRPRVHIDERLEQQWKNLASDTLVTQWRRNQTAQRMINDTLTHSESAFQSIQSTSSKVRLITDNLCQLEHVVEQLVDNGLRLLPEKIKTNFQMPKEFL</sequence>
<evidence type="ECO:0000256" key="1">
    <source>
        <dbReference type="SAM" id="MobiDB-lite"/>
    </source>
</evidence>
<evidence type="ECO:0000313" key="3">
    <source>
        <dbReference type="WBParaSite" id="MBELARI_LOCUS21926"/>
    </source>
</evidence>
<dbReference type="WBParaSite" id="MBELARI_LOCUS21926">
    <property type="protein sequence ID" value="MBELARI_LOCUS21926"/>
    <property type="gene ID" value="MBELARI_LOCUS21926"/>
</dbReference>
<feature type="region of interest" description="Disordered" evidence="1">
    <location>
        <begin position="1"/>
        <end position="53"/>
    </location>
</feature>
<dbReference type="AlphaFoldDB" id="A0AAF3J810"/>
<dbReference type="Pfam" id="PF15753">
    <property type="entry name" value="BLOC1S3"/>
    <property type="match status" value="1"/>
</dbReference>
<name>A0AAF3J810_9BILA</name>
<proteinExistence type="predicted"/>
<dbReference type="Proteomes" id="UP000887575">
    <property type="component" value="Unassembled WGS sequence"/>
</dbReference>